<comment type="caution">
    <text evidence="1">The sequence shown here is derived from an EMBL/GenBank/DDBJ whole genome shotgun (WGS) entry which is preliminary data.</text>
</comment>
<evidence type="ECO:0000313" key="2">
    <source>
        <dbReference type="Proteomes" id="UP001476798"/>
    </source>
</evidence>
<keyword evidence="2" id="KW-1185">Reference proteome</keyword>
<protein>
    <submittedName>
        <fullName evidence="1">Uncharacterized protein</fullName>
    </submittedName>
</protein>
<dbReference type="EMBL" id="JAHRIO010098557">
    <property type="protein sequence ID" value="MEQ2190300.1"/>
    <property type="molecule type" value="Genomic_DNA"/>
</dbReference>
<proteinExistence type="predicted"/>
<dbReference type="Proteomes" id="UP001476798">
    <property type="component" value="Unassembled WGS sequence"/>
</dbReference>
<organism evidence="1 2">
    <name type="scientific">Goodea atripinnis</name>
    <dbReference type="NCBI Taxonomy" id="208336"/>
    <lineage>
        <taxon>Eukaryota</taxon>
        <taxon>Metazoa</taxon>
        <taxon>Chordata</taxon>
        <taxon>Craniata</taxon>
        <taxon>Vertebrata</taxon>
        <taxon>Euteleostomi</taxon>
        <taxon>Actinopterygii</taxon>
        <taxon>Neopterygii</taxon>
        <taxon>Teleostei</taxon>
        <taxon>Neoteleostei</taxon>
        <taxon>Acanthomorphata</taxon>
        <taxon>Ovalentaria</taxon>
        <taxon>Atherinomorphae</taxon>
        <taxon>Cyprinodontiformes</taxon>
        <taxon>Goodeidae</taxon>
        <taxon>Goodea</taxon>
    </lineage>
</organism>
<gene>
    <name evidence="1" type="ORF">GOODEAATRI_034349</name>
</gene>
<sequence length="108" mass="11866">MVGRSVGRKILLKLPLSAREHGSWTFTSKSADPSEVLVLAPAAQTPPPFPPPPASRCSASRYEVKKLWHVTLRAPSPRVRSSTTRIPKSFWGPWAPSGLPVYMLILHA</sequence>
<accession>A0ABV0Q3E7</accession>
<evidence type="ECO:0000313" key="1">
    <source>
        <dbReference type="EMBL" id="MEQ2190300.1"/>
    </source>
</evidence>
<reference evidence="1 2" key="1">
    <citation type="submission" date="2021-06" db="EMBL/GenBank/DDBJ databases">
        <authorList>
            <person name="Palmer J.M."/>
        </authorList>
    </citation>
    <scope>NUCLEOTIDE SEQUENCE [LARGE SCALE GENOMIC DNA]</scope>
    <source>
        <strain evidence="1 2">GA_2019</strain>
        <tissue evidence="1">Muscle</tissue>
    </source>
</reference>
<name>A0ABV0Q3E7_9TELE</name>